<keyword evidence="5 6" id="KW-0472">Membrane</keyword>
<protein>
    <submittedName>
        <fullName evidence="7">Uncharacterized protein</fullName>
    </submittedName>
</protein>
<evidence type="ECO:0000313" key="7">
    <source>
        <dbReference type="EMBL" id="SCG86398.1"/>
    </source>
</evidence>
<dbReference type="KEGG" id="mcub:MCBB_1849"/>
<dbReference type="GeneID" id="30412687"/>
<keyword evidence="2" id="KW-1003">Cell membrane</keyword>
<sequence length="476" mass="52775">MAAIQRIAKNVGVLFIAQIITYTLGFFITMYTARYLGAGGFGIISLALSITGIFGVFSDLGLSTLMVREVAREKFLTDKYVVNLSILKVLLSILTFGLVAATVTIIGYSELVSTVIYLITLSTVLNAFTLVLNSVFQANEKMEYISVNYVLNSALMAVGTAVGIYYALDVVYFASVYVVSTLLVLILAIIIYLWKFSLPKLEIDLSFWKPTLNEAWPFGVSTALSNIYYFADSVILSVMVSTEVVGWYNASYRIIAVMLFIPILLNTVLFPVMSQFYVTSKDYFRLVYEKYFKYMVMIGIPIGVGTTLLADKIILLIFGGAYAPSIIALQILIWALVISFLSGAFTLLLQTSNKQMVITKITSINVVLNVVLNLILIPYFSYVGSSVVTVATQLSAFLLSLKAVSERGYGLTRKERSYLAKTVFASMIMGVFLVYFRDLNLFVLILLGTVIYFIVVCLVNGFDKEDIAIVKNIINK</sequence>
<accession>A0A1D3L4B2</accession>
<feature type="transmembrane region" description="Helical" evidence="6">
    <location>
        <begin position="294"/>
        <end position="321"/>
    </location>
</feature>
<keyword evidence="4 6" id="KW-1133">Transmembrane helix</keyword>
<dbReference type="InterPro" id="IPR050833">
    <property type="entry name" value="Poly_Biosynth_Transport"/>
</dbReference>
<feature type="transmembrane region" description="Helical" evidence="6">
    <location>
        <begin position="417"/>
        <end position="436"/>
    </location>
</feature>
<feature type="transmembrane region" description="Helical" evidence="6">
    <location>
        <begin position="115"/>
        <end position="136"/>
    </location>
</feature>
<dbReference type="GO" id="GO:0005886">
    <property type="term" value="C:plasma membrane"/>
    <property type="evidence" value="ECO:0007669"/>
    <property type="project" value="UniProtKB-SubCell"/>
</dbReference>
<evidence type="ECO:0000256" key="6">
    <source>
        <dbReference type="SAM" id="Phobius"/>
    </source>
</evidence>
<feature type="transmembrane region" description="Helical" evidence="6">
    <location>
        <begin position="215"/>
        <end position="231"/>
    </location>
</feature>
<dbReference type="PANTHER" id="PTHR30250:SF11">
    <property type="entry name" value="O-ANTIGEN TRANSPORTER-RELATED"/>
    <property type="match status" value="1"/>
</dbReference>
<name>A0A1D3L4B2_9EURY</name>
<dbReference type="InterPro" id="IPR002797">
    <property type="entry name" value="Polysacc_synth"/>
</dbReference>
<evidence type="ECO:0000256" key="5">
    <source>
        <dbReference type="ARBA" id="ARBA00023136"/>
    </source>
</evidence>
<reference evidence="7 8" key="1">
    <citation type="submission" date="2016-08" db="EMBL/GenBank/DDBJ databases">
        <authorList>
            <person name="Seilhamer J.J."/>
        </authorList>
    </citation>
    <scope>NUCLEOTIDE SEQUENCE [LARGE SCALE GENOMIC DNA]</scope>
    <source>
        <strain evidence="7">Buetzberg</strain>
    </source>
</reference>
<dbReference type="RefSeq" id="WP_071907466.1">
    <property type="nucleotide sequence ID" value="NZ_LT607756.1"/>
</dbReference>
<evidence type="ECO:0000256" key="2">
    <source>
        <dbReference type="ARBA" id="ARBA00022475"/>
    </source>
</evidence>
<keyword evidence="8" id="KW-1185">Reference proteome</keyword>
<feature type="transmembrane region" description="Helical" evidence="6">
    <location>
        <begin position="386"/>
        <end position="405"/>
    </location>
</feature>
<feature type="transmembrane region" description="Helical" evidence="6">
    <location>
        <begin position="174"/>
        <end position="194"/>
    </location>
</feature>
<evidence type="ECO:0000256" key="1">
    <source>
        <dbReference type="ARBA" id="ARBA00004651"/>
    </source>
</evidence>
<feature type="transmembrane region" description="Helical" evidence="6">
    <location>
        <begin position="251"/>
        <end position="273"/>
    </location>
</feature>
<dbReference type="AlphaFoldDB" id="A0A1D3L4B2"/>
<feature type="transmembrane region" description="Helical" evidence="6">
    <location>
        <begin position="361"/>
        <end position="380"/>
    </location>
</feature>
<organism evidence="7 8">
    <name type="scientific">Methanobacterium congolense</name>
    <dbReference type="NCBI Taxonomy" id="118062"/>
    <lineage>
        <taxon>Archaea</taxon>
        <taxon>Methanobacteriati</taxon>
        <taxon>Methanobacteriota</taxon>
        <taxon>Methanomada group</taxon>
        <taxon>Methanobacteria</taxon>
        <taxon>Methanobacteriales</taxon>
        <taxon>Methanobacteriaceae</taxon>
        <taxon>Methanobacterium</taxon>
    </lineage>
</organism>
<feature type="transmembrane region" description="Helical" evidence="6">
    <location>
        <begin position="12"/>
        <end position="33"/>
    </location>
</feature>
<feature type="transmembrane region" description="Helical" evidence="6">
    <location>
        <begin position="86"/>
        <end position="109"/>
    </location>
</feature>
<feature type="transmembrane region" description="Helical" evidence="6">
    <location>
        <begin position="148"/>
        <end position="168"/>
    </location>
</feature>
<gene>
    <name evidence="7" type="ORF">MCBB_1849</name>
</gene>
<dbReference type="Proteomes" id="UP000094707">
    <property type="component" value="Chromosome I"/>
</dbReference>
<keyword evidence="3 6" id="KW-0812">Transmembrane</keyword>
<feature type="transmembrane region" description="Helical" evidence="6">
    <location>
        <begin position="327"/>
        <end position="349"/>
    </location>
</feature>
<dbReference type="EMBL" id="LT607756">
    <property type="protein sequence ID" value="SCG86398.1"/>
    <property type="molecule type" value="Genomic_DNA"/>
</dbReference>
<evidence type="ECO:0000256" key="3">
    <source>
        <dbReference type="ARBA" id="ARBA00022692"/>
    </source>
</evidence>
<proteinExistence type="predicted"/>
<dbReference type="Pfam" id="PF01943">
    <property type="entry name" value="Polysacc_synt"/>
    <property type="match status" value="1"/>
</dbReference>
<dbReference type="PATRIC" id="fig|129848.4.peg.1890"/>
<dbReference type="PANTHER" id="PTHR30250">
    <property type="entry name" value="PST FAMILY PREDICTED COLANIC ACID TRANSPORTER"/>
    <property type="match status" value="1"/>
</dbReference>
<dbReference type="CDD" id="cd13128">
    <property type="entry name" value="MATE_Wzx_like"/>
    <property type="match status" value="1"/>
</dbReference>
<comment type="subcellular location">
    <subcellularLocation>
        <location evidence="1">Cell membrane</location>
        <topology evidence="1">Multi-pass membrane protein</topology>
    </subcellularLocation>
</comment>
<evidence type="ECO:0000256" key="4">
    <source>
        <dbReference type="ARBA" id="ARBA00022989"/>
    </source>
</evidence>
<feature type="transmembrane region" description="Helical" evidence="6">
    <location>
        <begin position="442"/>
        <end position="462"/>
    </location>
</feature>
<dbReference type="STRING" id="118062.MCBB_1849"/>
<feature type="transmembrane region" description="Helical" evidence="6">
    <location>
        <begin position="39"/>
        <end position="65"/>
    </location>
</feature>
<evidence type="ECO:0000313" key="8">
    <source>
        <dbReference type="Proteomes" id="UP000094707"/>
    </source>
</evidence>
<dbReference type="OrthoDB" id="19148at2157"/>